<evidence type="ECO:0000313" key="2">
    <source>
        <dbReference type="EMBL" id="KAK7540346.1"/>
    </source>
</evidence>
<dbReference type="EMBL" id="JBBPDW010000026">
    <property type="protein sequence ID" value="KAK7540346.1"/>
    <property type="molecule type" value="Genomic_DNA"/>
</dbReference>
<comment type="caution">
    <text evidence="2">The sequence shown here is derived from an EMBL/GenBank/DDBJ whole genome shotgun (WGS) entry which is preliminary data.</text>
</comment>
<reference evidence="2 3" key="1">
    <citation type="submission" date="2024-04" db="EMBL/GenBank/DDBJ databases">
        <title>Phyllosticta paracitricarpa is synonymous to the EU quarantine fungus P. citricarpa based on phylogenomic analyses.</title>
        <authorList>
            <consortium name="Lawrence Berkeley National Laboratory"/>
            <person name="Van Ingen-Buijs V.A."/>
            <person name="Van Westerhoven A.C."/>
            <person name="Haridas S."/>
            <person name="Skiadas P."/>
            <person name="Martin F."/>
            <person name="Groenewald J.Z."/>
            <person name="Crous P.W."/>
            <person name="Seidl M.F."/>
        </authorList>
    </citation>
    <scope>NUCLEOTIDE SEQUENCE [LARGE SCALE GENOMIC DNA]</scope>
    <source>
        <strain evidence="2 3">CBS 122670</strain>
    </source>
</reference>
<gene>
    <name evidence="2" type="ORF">IWX46DRAFT_192343</name>
</gene>
<sequence length="254" mass="26842">MADDHHHIALFSWICCFCGTANDPSSSSSSSSTSTSTTTSPSPPTISTLTTPHHTLQCRLCAKAPCPTCNVSADSLGPPTQPNTLYMKLTSPDLCDLAAHGYICPYCGGAAVLSTATSLLERAAHGLAVLAHAAQAATRFERHGHRRWHVLEPVLPRCALCERRVTRPGERLDFWLVRQGAGQEVLMRRCQGAAMRLLGAATGSEGQGKQVVPALGERLANGAGAGDAWRTVYENGKVVRTAGLLLLVLCAAAT</sequence>
<dbReference type="Proteomes" id="UP001365128">
    <property type="component" value="Unassembled WGS sequence"/>
</dbReference>
<keyword evidence="3" id="KW-1185">Reference proteome</keyword>
<protein>
    <submittedName>
        <fullName evidence="2">Uncharacterized protein</fullName>
    </submittedName>
</protein>
<proteinExistence type="predicted"/>
<accession>A0ABR1M1W7</accession>
<feature type="region of interest" description="Disordered" evidence="1">
    <location>
        <begin position="28"/>
        <end position="48"/>
    </location>
</feature>
<name>A0ABR1M1W7_9PEZI</name>
<organism evidence="2 3">
    <name type="scientific">Phyllosticta citricarpa</name>
    <dbReference type="NCBI Taxonomy" id="55181"/>
    <lineage>
        <taxon>Eukaryota</taxon>
        <taxon>Fungi</taxon>
        <taxon>Dikarya</taxon>
        <taxon>Ascomycota</taxon>
        <taxon>Pezizomycotina</taxon>
        <taxon>Dothideomycetes</taxon>
        <taxon>Dothideomycetes incertae sedis</taxon>
        <taxon>Botryosphaeriales</taxon>
        <taxon>Phyllostictaceae</taxon>
        <taxon>Phyllosticta</taxon>
    </lineage>
</organism>
<evidence type="ECO:0000313" key="3">
    <source>
        <dbReference type="Proteomes" id="UP001365128"/>
    </source>
</evidence>
<evidence type="ECO:0000256" key="1">
    <source>
        <dbReference type="SAM" id="MobiDB-lite"/>
    </source>
</evidence>